<dbReference type="Gene3D" id="3.40.50.300">
    <property type="entry name" value="P-loop containing nucleotide triphosphate hydrolases"/>
    <property type="match status" value="1"/>
</dbReference>
<dbReference type="Proteomes" id="UP001157418">
    <property type="component" value="Unassembled WGS sequence"/>
</dbReference>
<dbReference type="PANTHER" id="PTHR23115">
    <property type="entry name" value="TRANSLATION FACTOR"/>
    <property type="match status" value="1"/>
</dbReference>
<evidence type="ECO:0000256" key="3">
    <source>
        <dbReference type="SAM" id="MobiDB-lite"/>
    </source>
</evidence>
<feature type="compositionally biased region" description="Polar residues" evidence="3">
    <location>
        <begin position="53"/>
        <end position="79"/>
    </location>
</feature>
<gene>
    <name evidence="4" type="ORF">LVIROSA_LOCUS34011</name>
</gene>
<organism evidence="4 5">
    <name type="scientific">Lactuca virosa</name>
    <dbReference type="NCBI Taxonomy" id="75947"/>
    <lineage>
        <taxon>Eukaryota</taxon>
        <taxon>Viridiplantae</taxon>
        <taxon>Streptophyta</taxon>
        <taxon>Embryophyta</taxon>
        <taxon>Tracheophyta</taxon>
        <taxon>Spermatophyta</taxon>
        <taxon>Magnoliopsida</taxon>
        <taxon>eudicotyledons</taxon>
        <taxon>Gunneridae</taxon>
        <taxon>Pentapetalae</taxon>
        <taxon>asterids</taxon>
        <taxon>campanulids</taxon>
        <taxon>Asterales</taxon>
        <taxon>Asteraceae</taxon>
        <taxon>Cichorioideae</taxon>
        <taxon>Cichorieae</taxon>
        <taxon>Lactucinae</taxon>
        <taxon>Lactuca</taxon>
    </lineage>
</organism>
<name>A0AAU9PEJ5_9ASTR</name>
<dbReference type="AlphaFoldDB" id="A0AAU9PEJ5"/>
<protein>
    <submittedName>
        <fullName evidence="4">Uncharacterized protein</fullName>
    </submittedName>
</protein>
<keyword evidence="2" id="KW-0342">GTP-binding</keyword>
<feature type="compositionally biased region" description="Low complexity" evidence="3">
    <location>
        <begin position="26"/>
        <end position="42"/>
    </location>
</feature>
<dbReference type="EMBL" id="CAKMRJ010005634">
    <property type="protein sequence ID" value="CAH1448467.1"/>
    <property type="molecule type" value="Genomic_DNA"/>
</dbReference>
<dbReference type="InterPro" id="IPR027417">
    <property type="entry name" value="P-loop_NTPase"/>
</dbReference>
<proteinExistence type="predicted"/>
<sequence length="142" mass="15946">MLLLLLVPNLEKPSTSDAPSNKKIENANLKSNAKSSNKSPPLISKDKSEHMENNNMTQTHKISSELNNMTMSGESRTSKNCKQGLGMWILESQHFQEGCYTLLGQISQTQMHKFEKEAKLQGKGSFAYAWALDESVEERERG</sequence>
<accession>A0AAU9PEJ5</accession>
<comment type="caution">
    <text evidence="4">The sequence shown here is derived from an EMBL/GenBank/DDBJ whole genome shotgun (WGS) entry which is preliminary data.</text>
</comment>
<evidence type="ECO:0000256" key="2">
    <source>
        <dbReference type="ARBA" id="ARBA00023134"/>
    </source>
</evidence>
<dbReference type="GO" id="GO:0005525">
    <property type="term" value="F:GTP binding"/>
    <property type="evidence" value="ECO:0007669"/>
    <property type="project" value="UniProtKB-KW"/>
</dbReference>
<evidence type="ECO:0000313" key="4">
    <source>
        <dbReference type="EMBL" id="CAH1448467.1"/>
    </source>
</evidence>
<dbReference type="InterPro" id="IPR050100">
    <property type="entry name" value="TRAFAC_GTPase_members"/>
</dbReference>
<reference evidence="4 5" key="1">
    <citation type="submission" date="2022-01" db="EMBL/GenBank/DDBJ databases">
        <authorList>
            <person name="Xiong W."/>
            <person name="Schranz E."/>
        </authorList>
    </citation>
    <scope>NUCLEOTIDE SEQUENCE [LARGE SCALE GENOMIC DNA]</scope>
</reference>
<keyword evidence="5" id="KW-1185">Reference proteome</keyword>
<evidence type="ECO:0000256" key="1">
    <source>
        <dbReference type="ARBA" id="ARBA00022741"/>
    </source>
</evidence>
<feature type="region of interest" description="Disordered" evidence="3">
    <location>
        <begin position="11"/>
        <end position="79"/>
    </location>
</feature>
<evidence type="ECO:0000313" key="5">
    <source>
        <dbReference type="Proteomes" id="UP001157418"/>
    </source>
</evidence>
<keyword evidence="1" id="KW-0547">Nucleotide-binding</keyword>